<dbReference type="InterPro" id="IPR055998">
    <property type="entry name" value="DUF7576"/>
</dbReference>
<keyword evidence="2" id="KW-1185">Reference proteome</keyword>
<evidence type="ECO:0000313" key="1">
    <source>
        <dbReference type="EMBL" id="SDF42401.1"/>
    </source>
</evidence>
<dbReference type="Proteomes" id="UP000199076">
    <property type="component" value="Unassembled WGS sequence"/>
</dbReference>
<organism evidence="1 2">
    <name type="scientific">Halorientalis regularis</name>
    <dbReference type="NCBI Taxonomy" id="660518"/>
    <lineage>
        <taxon>Archaea</taxon>
        <taxon>Methanobacteriati</taxon>
        <taxon>Methanobacteriota</taxon>
        <taxon>Stenosarchaea group</taxon>
        <taxon>Halobacteria</taxon>
        <taxon>Halobacteriales</taxon>
        <taxon>Haloarculaceae</taxon>
        <taxon>Halorientalis</taxon>
    </lineage>
</organism>
<dbReference type="EMBL" id="FNBK01000006">
    <property type="protein sequence ID" value="SDF42401.1"/>
    <property type="molecule type" value="Genomic_DNA"/>
</dbReference>
<accession>A0A1G7KZ48</accession>
<reference evidence="2" key="1">
    <citation type="submission" date="2016-10" db="EMBL/GenBank/DDBJ databases">
        <authorList>
            <person name="Varghese N."/>
            <person name="Submissions S."/>
        </authorList>
    </citation>
    <scope>NUCLEOTIDE SEQUENCE [LARGE SCALE GENOMIC DNA]</scope>
    <source>
        <strain evidence="2">IBRC-M 10760</strain>
    </source>
</reference>
<dbReference type="STRING" id="660518.SAMN05216218_10691"/>
<gene>
    <name evidence="1" type="ORF">SAMN05216218_10691</name>
</gene>
<evidence type="ECO:0000313" key="2">
    <source>
        <dbReference type="Proteomes" id="UP000199076"/>
    </source>
</evidence>
<dbReference type="RefSeq" id="WP_092691007.1">
    <property type="nucleotide sequence ID" value="NZ_FNBK01000006.1"/>
</dbReference>
<sequence length="79" mass="8877">MRLATPHHVGGRYYVEAVSIGRDPDSETVRDCPSCGGHVFDDEWHLIATVLDRASDARQRHVYCGDDCFRGWLRLFAGG</sequence>
<protein>
    <submittedName>
        <fullName evidence="1">Uncharacterized protein</fullName>
    </submittedName>
</protein>
<dbReference type="OrthoDB" id="169264at2157"/>
<proteinExistence type="predicted"/>
<dbReference type="Pfam" id="PF24461">
    <property type="entry name" value="DUF7576"/>
    <property type="match status" value="1"/>
</dbReference>
<name>A0A1G7KZ48_9EURY</name>
<dbReference type="AlphaFoldDB" id="A0A1G7KZ48"/>